<comment type="domain">
    <text evidence="5">The RxLR-dEER motif acts to carry the protein into the host cell cytoplasm through binding to cell surface phosphatidylinositol-3-phosphate.</text>
</comment>
<gene>
    <name evidence="6" type="ORF">PHMEG_00025995</name>
</gene>
<keyword evidence="3 5" id="KW-0964">Secreted</keyword>
<dbReference type="Proteomes" id="UP000198211">
    <property type="component" value="Unassembled WGS sequence"/>
</dbReference>
<keyword evidence="4 5" id="KW-0732">Signal</keyword>
<evidence type="ECO:0000313" key="7">
    <source>
        <dbReference type="Proteomes" id="UP000198211"/>
    </source>
</evidence>
<keyword evidence="7" id="KW-1185">Reference proteome</keyword>
<evidence type="ECO:0000313" key="6">
    <source>
        <dbReference type="EMBL" id="OWZ02442.1"/>
    </source>
</evidence>
<evidence type="ECO:0000256" key="3">
    <source>
        <dbReference type="ARBA" id="ARBA00022525"/>
    </source>
</evidence>
<comment type="subcellular location">
    <subcellularLocation>
        <location evidence="1 5">Secreted</location>
    </subcellularLocation>
</comment>
<protein>
    <recommendedName>
        <fullName evidence="5">RxLR effector protein</fullName>
    </recommendedName>
</protein>
<reference evidence="7" key="1">
    <citation type="submission" date="2017-03" db="EMBL/GenBank/DDBJ databases">
        <title>Phytopthora megakarya and P. palmivora, two closely related causual agents of cacao black pod achieved similar genome size and gene model numbers by different mechanisms.</title>
        <authorList>
            <person name="Ali S."/>
            <person name="Shao J."/>
            <person name="Larry D.J."/>
            <person name="Kronmiller B."/>
            <person name="Shen D."/>
            <person name="Strem M.D."/>
            <person name="Melnick R.L."/>
            <person name="Guiltinan M.J."/>
            <person name="Tyler B.M."/>
            <person name="Meinhardt L.W."/>
            <person name="Bailey B.A."/>
        </authorList>
    </citation>
    <scope>NUCLEOTIDE SEQUENCE [LARGE SCALE GENOMIC DNA]</scope>
    <source>
        <strain evidence="7">zdho120</strain>
    </source>
</reference>
<feature type="chain" id="PRO_5045002515" description="RxLR effector protein" evidence="5">
    <location>
        <begin position="23"/>
        <end position="130"/>
    </location>
</feature>
<comment type="function">
    <text evidence="5">Effector that suppresses plant defense responses during pathogen infection.</text>
</comment>
<dbReference type="Pfam" id="PF16810">
    <property type="entry name" value="RXLR"/>
    <property type="match status" value="1"/>
</dbReference>
<organism evidence="6 7">
    <name type="scientific">Phytophthora megakarya</name>
    <dbReference type="NCBI Taxonomy" id="4795"/>
    <lineage>
        <taxon>Eukaryota</taxon>
        <taxon>Sar</taxon>
        <taxon>Stramenopiles</taxon>
        <taxon>Oomycota</taxon>
        <taxon>Peronosporomycetes</taxon>
        <taxon>Peronosporales</taxon>
        <taxon>Peronosporaceae</taxon>
        <taxon>Phytophthora</taxon>
    </lineage>
</organism>
<dbReference type="EMBL" id="NBNE01006165">
    <property type="protein sequence ID" value="OWZ02442.1"/>
    <property type="molecule type" value="Genomic_DNA"/>
</dbReference>
<accession>A0A225VAS5</accession>
<dbReference type="OrthoDB" id="95103at2759"/>
<comment type="similarity">
    <text evidence="2 5">Belongs to the RxLR effector family.</text>
</comment>
<evidence type="ECO:0000256" key="4">
    <source>
        <dbReference type="ARBA" id="ARBA00022729"/>
    </source>
</evidence>
<feature type="signal peptide" evidence="5">
    <location>
        <begin position="1"/>
        <end position="22"/>
    </location>
</feature>
<name>A0A225VAS5_9STRA</name>
<evidence type="ECO:0000256" key="2">
    <source>
        <dbReference type="ARBA" id="ARBA00010400"/>
    </source>
</evidence>
<comment type="caution">
    <text evidence="6">The sequence shown here is derived from an EMBL/GenBank/DDBJ whole genome shotgun (WGS) entry which is preliminary data.</text>
</comment>
<evidence type="ECO:0000256" key="5">
    <source>
        <dbReference type="RuleBase" id="RU367124"/>
    </source>
</evidence>
<sequence length="130" mass="14638">MRISPGVLMLATSFLFATDVLSVTTDSNQAQIAKVDSIGNHRFLRIHHKRNEDGVESEDASLEERTWSLSAKSQEKLAKVAKELGIDVAKADTSHSYLLRIQQTDEYRQYVALLEGLKKAERPKKAPDFH</sequence>
<dbReference type="AlphaFoldDB" id="A0A225VAS5"/>
<proteinExistence type="inferred from homology"/>
<evidence type="ECO:0000256" key="1">
    <source>
        <dbReference type="ARBA" id="ARBA00004613"/>
    </source>
</evidence>
<dbReference type="InterPro" id="IPR031825">
    <property type="entry name" value="RXLR"/>
</dbReference>